<keyword evidence="10" id="KW-0675">Receptor</keyword>
<comment type="similarity">
    <text evidence="2">Belongs to the RLP family.</text>
</comment>
<evidence type="ECO:0000256" key="8">
    <source>
        <dbReference type="ARBA" id="ARBA00022989"/>
    </source>
</evidence>
<keyword evidence="5 12" id="KW-0812">Transmembrane</keyword>
<dbReference type="InterPro" id="IPR001611">
    <property type="entry name" value="Leu-rich_rpt"/>
</dbReference>
<keyword evidence="6" id="KW-0732">Signal</keyword>
<dbReference type="Gene3D" id="3.80.10.10">
    <property type="entry name" value="Ribonuclease Inhibitor"/>
    <property type="match status" value="4"/>
</dbReference>
<keyword evidence="4" id="KW-0433">Leucine-rich repeat</keyword>
<organism evidence="13 14">
    <name type="scientific">Eruca vesicaria subsp. sativa</name>
    <name type="common">Garden rocket</name>
    <name type="synonym">Eruca sativa</name>
    <dbReference type="NCBI Taxonomy" id="29727"/>
    <lineage>
        <taxon>Eukaryota</taxon>
        <taxon>Viridiplantae</taxon>
        <taxon>Streptophyta</taxon>
        <taxon>Embryophyta</taxon>
        <taxon>Tracheophyta</taxon>
        <taxon>Spermatophyta</taxon>
        <taxon>Magnoliopsida</taxon>
        <taxon>eudicotyledons</taxon>
        <taxon>Gunneridae</taxon>
        <taxon>Pentapetalae</taxon>
        <taxon>rosids</taxon>
        <taxon>malvids</taxon>
        <taxon>Brassicales</taxon>
        <taxon>Brassicaceae</taxon>
        <taxon>Brassiceae</taxon>
        <taxon>Eruca</taxon>
    </lineage>
</organism>
<dbReference type="PANTHER" id="PTHR48062">
    <property type="entry name" value="RECEPTOR-LIKE PROTEIN 14"/>
    <property type="match status" value="1"/>
</dbReference>
<dbReference type="InterPro" id="IPR032675">
    <property type="entry name" value="LRR_dom_sf"/>
</dbReference>
<dbReference type="Pfam" id="PF13855">
    <property type="entry name" value="LRR_8"/>
    <property type="match status" value="1"/>
</dbReference>
<dbReference type="PRINTS" id="PR00019">
    <property type="entry name" value="LEURICHRPT"/>
</dbReference>
<dbReference type="Pfam" id="PF00560">
    <property type="entry name" value="LRR_1"/>
    <property type="match status" value="11"/>
</dbReference>
<keyword evidence="9 12" id="KW-0472">Membrane</keyword>
<evidence type="ECO:0000256" key="3">
    <source>
        <dbReference type="ARBA" id="ARBA00022475"/>
    </source>
</evidence>
<evidence type="ECO:0000256" key="7">
    <source>
        <dbReference type="ARBA" id="ARBA00022737"/>
    </source>
</evidence>
<dbReference type="InterPro" id="IPR003591">
    <property type="entry name" value="Leu-rich_rpt_typical-subtyp"/>
</dbReference>
<dbReference type="FunFam" id="3.80.10.10:FF:001347">
    <property type="entry name" value="LRR receptor-like serine/threonine-protein kinase GSO2"/>
    <property type="match status" value="1"/>
</dbReference>
<name>A0ABC8JPD2_ERUVS</name>
<keyword evidence="7" id="KW-0677">Repeat</keyword>
<dbReference type="SMART" id="SM00369">
    <property type="entry name" value="LRR_TYP"/>
    <property type="match status" value="7"/>
</dbReference>
<comment type="caution">
    <text evidence="13">The sequence shown here is derived from an EMBL/GenBank/DDBJ whole genome shotgun (WGS) entry which is preliminary data.</text>
</comment>
<reference evidence="13 14" key="1">
    <citation type="submission" date="2022-03" db="EMBL/GenBank/DDBJ databases">
        <authorList>
            <person name="Macdonald S."/>
            <person name="Ahmed S."/>
            <person name="Newling K."/>
        </authorList>
    </citation>
    <scope>NUCLEOTIDE SEQUENCE [LARGE SCALE GENOMIC DNA]</scope>
</reference>
<dbReference type="SUPFAM" id="SSF52058">
    <property type="entry name" value="L domain-like"/>
    <property type="match status" value="2"/>
</dbReference>
<sequence length="722" mass="80560">MKNLRELNLRENQFIGHLPLCLGGLKKLRVLDLSSNQFSGNIPSSFISLESLEYISLSENNFTGVFSLNPLTNLTNLKVLKLSTTSDMLQVESESTWQPKFQLSVAVLRSCSLKSIPSFFVNQKNLRLVDLSSNKLSGNVPTWLLENNTQLEVLMLQNNSFTIFQMPTTILHSLQLLDFSTNDIGGLLPDNIGRLLPHLVHMNGSNNGFQGNFPSSIGEMKNISFLDLSYNNFSGKLPISFFTGCFSLKYLKLSHNRFSGNVLPTGTNFTSLDVLRMDNNLFTGEMGVGLLSSNTTLSILDMSNNLLTGAIPSWISNLSNLEFLLLSDNYFQGAVPPSLGNMSSLSFLDLSRNLFYGAIPSYIGHYVRYLFLQDNNFTGPIPNTLLERRVQILDLRNNKLSGSIPAFVRTDLEDPPQLSILLLRGNSLIGPIPRQLCDVRIIRILDLSHNKFNGSIPSCLYNLSFDLGVAEEDTNIYVGRGYNPTSVQFEYYKSTFVVEKLVVDYTSYHEIAINFATKQRYDSYTGGTEFSGGILGYMYGMDLSSNELSGGIPEELGDLSRVRALNLSHNLLSGSIPSSFFNLKDIESLDLSYNKLHGSLPQELTSLISLAVFDVSYNNLSGRVPQGRQFNTFDKNSYIGNPLLCGLPTNISCEATKEEDNGREEEDDEVVIDMLVFYYSTGSTYLTALICIILLMCFDCPWRRSLLRLIDAFIASVKTMFP</sequence>
<evidence type="ECO:0000256" key="2">
    <source>
        <dbReference type="ARBA" id="ARBA00009592"/>
    </source>
</evidence>
<evidence type="ECO:0000256" key="11">
    <source>
        <dbReference type="ARBA" id="ARBA00023180"/>
    </source>
</evidence>
<proteinExistence type="inferred from homology"/>
<dbReference type="GO" id="GO:0005886">
    <property type="term" value="C:plasma membrane"/>
    <property type="evidence" value="ECO:0007669"/>
    <property type="project" value="UniProtKB-SubCell"/>
</dbReference>
<evidence type="ECO:0000256" key="12">
    <source>
        <dbReference type="SAM" id="Phobius"/>
    </source>
</evidence>
<dbReference type="AlphaFoldDB" id="A0ABC8JPD2"/>
<dbReference type="InterPro" id="IPR051502">
    <property type="entry name" value="RLP_Defense_Trigger"/>
</dbReference>
<accession>A0ABC8JPD2</accession>
<evidence type="ECO:0000256" key="5">
    <source>
        <dbReference type="ARBA" id="ARBA00022692"/>
    </source>
</evidence>
<evidence type="ECO:0000313" key="13">
    <source>
        <dbReference type="EMBL" id="CAH8335857.1"/>
    </source>
</evidence>
<keyword evidence="14" id="KW-1185">Reference proteome</keyword>
<evidence type="ECO:0000256" key="9">
    <source>
        <dbReference type="ARBA" id="ARBA00023136"/>
    </source>
</evidence>
<feature type="transmembrane region" description="Helical" evidence="12">
    <location>
        <begin position="676"/>
        <end position="698"/>
    </location>
</feature>
<keyword evidence="11" id="KW-0325">Glycoprotein</keyword>
<keyword evidence="3" id="KW-1003">Cell membrane</keyword>
<dbReference type="EMBL" id="CAKOAT010128487">
    <property type="protein sequence ID" value="CAH8335857.1"/>
    <property type="molecule type" value="Genomic_DNA"/>
</dbReference>
<evidence type="ECO:0000256" key="10">
    <source>
        <dbReference type="ARBA" id="ARBA00023170"/>
    </source>
</evidence>
<keyword evidence="8 12" id="KW-1133">Transmembrane helix</keyword>
<evidence type="ECO:0000256" key="6">
    <source>
        <dbReference type="ARBA" id="ARBA00022729"/>
    </source>
</evidence>
<dbReference type="Proteomes" id="UP001642260">
    <property type="component" value="Unassembled WGS sequence"/>
</dbReference>
<evidence type="ECO:0000256" key="4">
    <source>
        <dbReference type="ARBA" id="ARBA00022614"/>
    </source>
</evidence>
<dbReference type="PANTHER" id="PTHR48062:SF52">
    <property type="entry name" value="RECEPTOR-LIKE PROTEIN 8-RELATED"/>
    <property type="match status" value="1"/>
</dbReference>
<evidence type="ECO:0000313" key="14">
    <source>
        <dbReference type="Proteomes" id="UP001642260"/>
    </source>
</evidence>
<protein>
    <submittedName>
        <fullName evidence="13">Uncharacterized protein</fullName>
    </submittedName>
</protein>
<evidence type="ECO:0000256" key="1">
    <source>
        <dbReference type="ARBA" id="ARBA00004251"/>
    </source>
</evidence>
<comment type="subcellular location">
    <subcellularLocation>
        <location evidence="1">Cell membrane</location>
        <topology evidence="1">Single-pass type I membrane protein</topology>
    </subcellularLocation>
</comment>
<gene>
    <name evidence="13" type="ORF">ERUC_LOCUS13666</name>
</gene>